<feature type="compositionally biased region" description="Polar residues" evidence="3">
    <location>
        <begin position="932"/>
        <end position="950"/>
    </location>
</feature>
<dbReference type="InParanoid" id="A0A1Y2H0Z2"/>
<organism evidence="8 9">
    <name type="scientific">Lobosporangium transversale</name>
    <dbReference type="NCBI Taxonomy" id="64571"/>
    <lineage>
        <taxon>Eukaryota</taxon>
        <taxon>Fungi</taxon>
        <taxon>Fungi incertae sedis</taxon>
        <taxon>Mucoromycota</taxon>
        <taxon>Mortierellomycotina</taxon>
        <taxon>Mortierellomycetes</taxon>
        <taxon>Mortierellales</taxon>
        <taxon>Mortierellaceae</taxon>
        <taxon>Lobosporangium</taxon>
    </lineage>
</organism>
<keyword evidence="4" id="KW-0812">Transmembrane</keyword>
<keyword evidence="9" id="KW-1185">Reference proteome</keyword>
<keyword evidence="4" id="KW-1133">Transmembrane helix</keyword>
<evidence type="ECO:0000256" key="5">
    <source>
        <dbReference type="SAM" id="SignalP"/>
    </source>
</evidence>
<dbReference type="PROSITE" id="PS50330">
    <property type="entry name" value="UIM"/>
    <property type="match status" value="1"/>
</dbReference>
<feature type="binding site" evidence="2">
    <location>
        <position position="473"/>
    </location>
    <ligand>
        <name>Zn(2+)</name>
        <dbReference type="ChEBI" id="CHEBI:29105"/>
        <note>catalytic</note>
    </ligand>
</feature>
<feature type="domain" description="Peptidase M12B" evidence="7">
    <location>
        <begin position="326"/>
        <end position="548"/>
    </location>
</feature>
<keyword evidence="4" id="KW-0472">Membrane</keyword>
<feature type="domain" description="Disintegrin" evidence="6">
    <location>
        <begin position="557"/>
        <end position="646"/>
    </location>
</feature>
<evidence type="ECO:0000313" key="8">
    <source>
        <dbReference type="EMBL" id="ORZ27671.1"/>
    </source>
</evidence>
<dbReference type="RefSeq" id="XP_021885374.1">
    <property type="nucleotide sequence ID" value="XM_022027230.1"/>
</dbReference>
<evidence type="ECO:0000256" key="1">
    <source>
        <dbReference type="ARBA" id="ARBA00023157"/>
    </source>
</evidence>
<keyword evidence="2" id="KW-0862">Zinc</keyword>
<dbReference type="Pfam" id="PF13688">
    <property type="entry name" value="Reprolysin_5"/>
    <property type="match status" value="1"/>
</dbReference>
<comment type="caution">
    <text evidence="8">The sequence shown here is derived from an EMBL/GenBank/DDBJ whole genome shotgun (WGS) entry which is preliminary data.</text>
</comment>
<dbReference type="SUPFAM" id="SSF57552">
    <property type="entry name" value="Blood coagulation inhibitor (disintegrin)"/>
    <property type="match status" value="1"/>
</dbReference>
<dbReference type="InterPro" id="IPR001590">
    <property type="entry name" value="Peptidase_M12B"/>
</dbReference>
<dbReference type="PROSITE" id="PS50214">
    <property type="entry name" value="DISINTEGRIN_2"/>
    <property type="match status" value="1"/>
</dbReference>
<dbReference type="GO" id="GO:0004222">
    <property type="term" value="F:metalloendopeptidase activity"/>
    <property type="evidence" value="ECO:0007669"/>
    <property type="project" value="InterPro"/>
</dbReference>
<dbReference type="GO" id="GO:0006508">
    <property type="term" value="P:proteolysis"/>
    <property type="evidence" value="ECO:0007669"/>
    <property type="project" value="InterPro"/>
</dbReference>
<dbReference type="GO" id="GO:0046872">
    <property type="term" value="F:metal ion binding"/>
    <property type="evidence" value="ECO:0007669"/>
    <property type="project" value="UniProtKB-KW"/>
</dbReference>
<dbReference type="AlphaFoldDB" id="A0A1Y2H0Z2"/>
<sequence length="950" mass="103291">MITSLRHSLLALLSILALSSTFTNPVQAHSTALPIITRSEHVRSLRHDILPRIASYTLHRDQPLAKRTIDQRLTASPEIITKDDTIRLQFNAFNTTFHLYLEPNTDLIHPDADLGPDNIFDDIKPFKGVVIEDQQYSDQKWKRAATTSRITKRTIEHMQYEEGIVGWARMTVEHDANSADNLILRGAFMVKGDTYHVTTKKTYHVQKRSEDALPTAATSFDSSLIIFRDSDLYRPALLAKNKRGLNAENVVCGSDHMLNKTASYIEATSSHGYYYPPDVLTTVPMARGSDMSSSWMDVLTSPLTKRQVTVQAAGPNPVPEGCPTNRLVTYMGVAADCAYVREHGGQSEARKQIFANFNTASEIYESTFNVALGIISLNIKSENCPTTPVAGEEWNQDCSPSYSIDKRLSDFSRWRGADDRPSDGAGLWHLMTKCNTGAVVGIAWTKALCQASSQRQGTGVSSSTPTEWMVVAHEIGHGFGAIHDCTAQSCPADIGQCCPLSATTCNAGGQYIMNPSEQSATRVFSPCSIRAICGTIQSSSGRCLQPPGTRQTQNGEANICGNGIKETGEDCDCGSPEECAKDPCCDGTTCKFKAGAVCDDLNDDCCLNCQLRPTGYVCRQAISECDIQEVCSGTSGSCPADVKLPDLTPCKGSNNATGLQCANGVCTSRDLQCRQQDRQGITKQCEASNSCDLMCNDPSGSALRCMQIPGTYFIDGTPCGFGGTCSGGKCAYSNGINGVLNWAKNHLSIVIPVACVIGLILLCCIWGCCCSGTSRRRRQKKMTRRPSSVLRPSGSFRSRTAPLGAQHTGQHYPMGALSPPPPTYHDPSILLRNREEQQLQRALEESRREYETHSHTLNDRESNNFPSMPEPQSQSQSQNGATVVSTPVVRTSPLPAFDHTNGAVVPATVYNNNIISNNSSNNPYLNSNSHSQSTNPFVDQPSQIPSGGHI</sequence>
<dbReference type="Gene3D" id="4.10.70.10">
    <property type="entry name" value="Disintegrin domain"/>
    <property type="match status" value="1"/>
</dbReference>
<dbReference type="PROSITE" id="PS50215">
    <property type="entry name" value="ADAM_MEPRO"/>
    <property type="match status" value="1"/>
</dbReference>
<dbReference type="InterPro" id="IPR001762">
    <property type="entry name" value="Disintegrin_dom"/>
</dbReference>
<dbReference type="OrthoDB" id="5951731at2759"/>
<proteinExistence type="predicted"/>
<dbReference type="EMBL" id="MCFF01000003">
    <property type="protein sequence ID" value="ORZ27671.1"/>
    <property type="molecule type" value="Genomic_DNA"/>
</dbReference>
<evidence type="ECO:0000256" key="4">
    <source>
        <dbReference type="SAM" id="Phobius"/>
    </source>
</evidence>
<dbReference type="STRING" id="64571.A0A1Y2H0Z2"/>
<evidence type="ECO:0000256" key="3">
    <source>
        <dbReference type="SAM" id="MobiDB-lite"/>
    </source>
</evidence>
<dbReference type="FunCoup" id="A0A1Y2H0Z2">
    <property type="interactions" value="35"/>
</dbReference>
<keyword evidence="1" id="KW-1015">Disulfide bond</keyword>
<evidence type="ECO:0000259" key="6">
    <source>
        <dbReference type="PROSITE" id="PS50214"/>
    </source>
</evidence>
<protein>
    <submittedName>
        <fullName evidence="8">Metallo-peptidase family M12-domain-containing protein</fullName>
    </submittedName>
</protein>
<dbReference type="SUPFAM" id="SSF55486">
    <property type="entry name" value="Metalloproteases ('zincins'), catalytic domain"/>
    <property type="match status" value="1"/>
</dbReference>
<dbReference type="Proteomes" id="UP000193648">
    <property type="component" value="Unassembled WGS sequence"/>
</dbReference>
<feature type="chain" id="PRO_5013141607" evidence="5">
    <location>
        <begin position="29"/>
        <end position="950"/>
    </location>
</feature>
<dbReference type="InterPro" id="IPR003903">
    <property type="entry name" value="UIM_dom"/>
</dbReference>
<feature type="compositionally biased region" description="Low complexity" evidence="3">
    <location>
        <begin position="921"/>
        <end position="931"/>
    </location>
</feature>
<feature type="region of interest" description="Disordered" evidence="3">
    <location>
        <begin position="780"/>
        <end position="884"/>
    </location>
</feature>
<dbReference type="PANTHER" id="PTHR11905">
    <property type="entry name" value="ADAM A DISINTEGRIN AND METALLOPROTEASE DOMAIN"/>
    <property type="match status" value="1"/>
</dbReference>
<dbReference type="Gene3D" id="3.40.390.10">
    <property type="entry name" value="Collagenase (Catalytic Domain)"/>
    <property type="match status" value="1"/>
</dbReference>
<feature type="compositionally biased region" description="Basic and acidic residues" evidence="3">
    <location>
        <begin position="832"/>
        <end position="862"/>
    </location>
</feature>
<dbReference type="InterPro" id="IPR036436">
    <property type="entry name" value="Disintegrin_dom_sf"/>
</dbReference>
<feature type="binding site" evidence="2">
    <location>
        <position position="483"/>
    </location>
    <ligand>
        <name>Zn(2+)</name>
        <dbReference type="ChEBI" id="CHEBI:29105"/>
        <note>catalytic</note>
    </ligand>
</feature>
<keyword evidence="2" id="KW-0479">Metal-binding</keyword>
<evidence type="ECO:0000313" key="9">
    <source>
        <dbReference type="Proteomes" id="UP000193648"/>
    </source>
</evidence>
<name>A0A1Y2H0Z2_9FUNG</name>
<evidence type="ECO:0000259" key="7">
    <source>
        <dbReference type="PROSITE" id="PS50215"/>
    </source>
</evidence>
<feature type="active site" evidence="2">
    <location>
        <position position="474"/>
    </location>
</feature>
<feature type="region of interest" description="Disordered" evidence="3">
    <location>
        <begin position="921"/>
        <end position="950"/>
    </location>
</feature>
<dbReference type="InterPro" id="IPR024079">
    <property type="entry name" value="MetalloPept_cat_dom_sf"/>
</dbReference>
<keyword evidence="5" id="KW-0732">Signal</keyword>
<dbReference type="GeneID" id="33569073"/>
<feature type="transmembrane region" description="Helical" evidence="4">
    <location>
        <begin position="749"/>
        <end position="774"/>
    </location>
</feature>
<dbReference type="FunFam" id="4.10.70.10:FF:000001">
    <property type="entry name" value="Disintegrin and metalloproteinase domain-containing protein 22"/>
    <property type="match status" value="1"/>
</dbReference>
<accession>A0A1Y2H0Z2</accession>
<feature type="signal peptide" evidence="5">
    <location>
        <begin position="1"/>
        <end position="28"/>
    </location>
</feature>
<feature type="compositionally biased region" description="Low complexity" evidence="3">
    <location>
        <begin position="866"/>
        <end position="884"/>
    </location>
</feature>
<gene>
    <name evidence="8" type="ORF">BCR41DRAFT_379770</name>
</gene>
<dbReference type="PANTHER" id="PTHR11905:SF159">
    <property type="entry name" value="ADAM METALLOPROTEASE"/>
    <property type="match status" value="1"/>
</dbReference>
<evidence type="ECO:0000256" key="2">
    <source>
        <dbReference type="PROSITE-ProRule" id="PRU00276"/>
    </source>
</evidence>
<dbReference type="SMART" id="SM00050">
    <property type="entry name" value="DISIN"/>
    <property type="match status" value="1"/>
</dbReference>
<reference evidence="8 9" key="1">
    <citation type="submission" date="2016-07" db="EMBL/GenBank/DDBJ databases">
        <title>Pervasive Adenine N6-methylation of Active Genes in Fungi.</title>
        <authorList>
            <consortium name="DOE Joint Genome Institute"/>
            <person name="Mondo S.J."/>
            <person name="Dannebaum R.O."/>
            <person name="Kuo R.C."/>
            <person name="Labutti K."/>
            <person name="Haridas S."/>
            <person name="Kuo A."/>
            <person name="Salamov A."/>
            <person name="Ahrendt S.R."/>
            <person name="Lipzen A."/>
            <person name="Sullivan W."/>
            <person name="Andreopoulos W.B."/>
            <person name="Clum A."/>
            <person name="Lindquist E."/>
            <person name="Daum C."/>
            <person name="Ramamoorthy G.K."/>
            <person name="Gryganskyi A."/>
            <person name="Culley D."/>
            <person name="Magnuson J.K."/>
            <person name="James T.Y."/>
            <person name="O'Malley M.A."/>
            <person name="Stajich J.E."/>
            <person name="Spatafora J.W."/>
            <person name="Visel A."/>
            <person name="Grigoriev I.V."/>
        </authorList>
    </citation>
    <scope>NUCLEOTIDE SEQUENCE [LARGE SCALE GENOMIC DNA]</scope>
    <source>
        <strain evidence="8 9">NRRL 3116</strain>
    </source>
</reference>
<comment type="caution">
    <text evidence="2">Lacks conserved residue(s) required for the propagation of feature annotation.</text>
</comment>
<dbReference type="Pfam" id="PF00200">
    <property type="entry name" value="Disintegrin"/>
    <property type="match status" value="1"/>
</dbReference>
<feature type="binding site" evidence="2">
    <location>
        <position position="477"/>
    </location>
    <ligand>
        <name>Zn(2+)</name>
        <dbReference type="ChEBI" id="CHEBI:29105"/>
        <note>catalytic</note>
    </ligand>
</feature>